<dbReference type="OrthoDB" id="3650969at2759"/>
<organism evidence="2 3">
    <name type="scientific">Cercospora zeae-maydis SCOH1-5</name>
    <dbReference type="NCBI Taxonomy" id="717836"/>
    <lineage>
        <taxon>Eukaryota</taxon>
        <taxon>Fungi</taxon>
        <taxon>Dikarya</taxon>
        <taxon>Ascomycota</taxon>
        <taxon>Pezizomycotina</taxon>
        <taxon>Dothideomycetes</taxon>
        <taxon>Dothideomycetidae</taxon>
        <taxon>Mycosphaerellales</taxon>
        <taxon>Mycosphaerellaceae</taxon>
        <taxon>Cercospora</taxon>
    </lineage>
</organism>
<evidence type="ECO:0000313" key="2">
    <source>
        <dbReference type="EMBL" id="KAF2210457.1"/>
    </source>
</evidence>
<feature type="compositionally biased region" description="Basic and acidic residues" evidence="1">
    <location>
        <begin position="108"/>
        <end position="119"/>
    </location>
</feature>
<dbReference type="Proteomes" id="UP000799539">
    <property type="component" value="Unassembled WGS sequence"/>
</dbReference>
<name>A0A6A6FAQ4_9PEZI</name>
<dbReference type="AlphaFoldDB" id="A0A6A6FAQ4"/>
<protein>
    <submittedName>
        <fullName evidence="2">Uncharacterized protein</fullName>
    </submittedName>
</protein>
<evidence type="ECO:0000313" key="3">
    <source>
        <dbReference type="Proteomes" id="UP000799539"/>
    </source>
</evidence>
<keyword evidence="3" id="KW-1185">Reference proteome</keyword>
<proteinExistence type="predicted"/>
<dbReference type="EMBL" id="ML992681">
    <property type="protein sequence ID" value="KAF2210457.1"/>
    <property type="molecule type" value="Genomic_DNA"/>
</dbReference>
<feature type="compositionally biased region" description="Acidic residues" evidence="1">
    <location>
        <begin position="200"/>
        <end position="210"/>
    </location>
</feature>
<reference evidence="2" key="1">
    <citation type="journal article" date="2020" name="Stud. Mycol.">
        <title>101 Dothideomycetes genomes: a test case for predicting lifestyles and emergence of pathogens.</title>
        <authorList>
            <person name="Haridas S."/>
            <person name="Albert R."/>
            <person name="Binder M."/>
            <person name="Bloem J."/>
            <person name="Labutti K."/>
            <person name="Salamov A."/>
            <person name="Andreopoulos B."/>
            <person name="Baker S."/>
            <person name="Barry K."/>
            <person name="Bills G."/>
            <person name="Bluhm B."/>
            <person name="Cannon C."/>
            <person name="Castanera R."/>
            <person name="Culley D."/>
            <person name="Daum C."/>
            <person name="Ezra D."/>
            <person name="Gonzalez J."/>
            <person name="Henrissat B."/>
            <person name="Kuo A."/>
            <person name="Liang C."/>
            <person name="Lipzen A."/>
            <person name="Lutzoni F."/>
            <person name="Magnuson J."/>
            <person name="Mondo S."/>
            <person name="Nolan M."/>
            <person name="Ohm R."/>
            <person name="Pangilinan J."/>
            <person name="Park H.-J."/>
            <person name="Ramirez L."/>
            <person name="Alfaro M."/>
            <person name="Sun H."/>
            <person name="Tritt A."/>
            <person name="Yoshinaga Y."/>
            <person name="Zwiers L.-H."/>
            <person name="Turgeon B."/>
            <person name="Goodwin S."/>
            <person name="Spatafora J."/>
            <person name="Crous P."/>
            <person name="Grigoriev I."/>
        </authorList>
    </citation>
    <scope>NUCLEOTIDE SEQUENCE</scope>
    <source>
        <strain evidence="2">SCOH1-5</strain>
    </source>
</reference>
<feature type="region of interest" description="Disordered" evidence="1">
    <location>
        <begin position="324"/>
        <end position="383"/>
    </location>
</feature>
<accession>A0A6A6FAQ4</accession>
<feature type="region of interest" description="Disordered" evidence="1">
    <location>
        <begin position="191"/>
        <end position="271"/>
    </location>
</feature>
<gene>
    <name evidence="2" type="ORF">CERZMDRAFT_86173</name>
</gene>
<feature type="compositionally biased region" description="Basic and acidic residues" evidence="1">
    <location>
        <begin position="329"/>
        <end position="350"/>
    </location>
</feature>
<sequence>MGPYNDPHRQRAFQSILTDIRASHQSRDGRYRNLASQLDSLASAIEGNDLKIKPLGKDICTPTADQLRKTIVHAFGGVEIFKAPMQVLTAEQQEHYFTTASSDSQIPCEKRPKERKAKDPVLQGSPSPQAMRHKISGGKATEQSDSLLDVSDSDAGISHPGGVERKVPTRIRLYLGSTNRAAAAASTMDCEASREIADSQNDDVSSDESDSGGSNKPRDVIDLSQRSSPQQGKNKDPKLPKPGGKRKAGSCLEVETQRSSKKRALVGDGRRSVADEDFNALVSVTKRPADTALNGQEERVAKKRTLLGTQTKLATDRELRLVGRKTKRKAETTHDDDKQVPNKKAARLDLEPQSCGTSLPTENDDSHVQSATKEGMAPGEKQHPNHRVAQEIAAQPQSVSESVAMAAGDAFPADENGDLRAAHGKQAAPTQAATATQQRTPDEIMRRAELGLGPVYPFNLRSIEDIELRVASMVSTIRTIASILNESSSLTDAPPSLMCDPDLNTERLFKCMFAADDAQWRDNANRFLSEGENTTEVLLCGFVGAALYDRVWSQPVPWKTAQDFESEWADALEIVHKLQLATGNKTPMEYFTYQASADRLKDDSKFDRERIQPLAREHAKSMFMALMPQLRHMNPRLRIKDSVRASLLESLTFLFANALKLRGRLEADPADYEYLWPHSGMKFEIWMHELRGYDGGDGVVERTMACLVPAIRRQDPERIVCKAQVFGS</sequence>
<evidence type="ECO:0000256" key="1">
    <source>
        <dbReference type="SAM" id="MobiDB-lite"/>
    </source>
</evidence>
<feature type="region of interest" description="Disordered" evidence="1">
    <location>
        <begin position="98"/>
        <end position="145"/>
    </location>
</feature>